<proteinExistence type="predicted"/>
<comment type="caution">
    <text evidence="1">The sequence shown here is derived from an EMBL/GenBank/DDBJ whole genome shotgun (WGS) entry which is preliminary data.</text>
</comment>
<dbReference type="Proteomes" id="UP000257109">
    <property type="component" value="Unassembled WGS sequence"/>
</dbReference>
<keyword evidence="2" id="KW-1185">Reference proteome</keyword>
<sequence length="187" mass="21640">MELATLLESAKPSTVVEFSESGFPENPYCTFSDWNKPISDYNVDYTGEKIEKKSTNGRCHFIEYLLAFKQSSFRRNNVKQIYLTLIEQQVKKNKIEEVENEAEDVKPLVVEKVVAATKQASNRSASNVFTTRAAIIKKRKLVMMPKSEEDEDDQPLIRRYKKTIPSEPALNKVLMKRFTKRYPYSIS</sequence>
<evidence type="ECO:0000313" key="1">
    <source>
        <dbReference type="EMBL" id="RDX71278.1"/>
    </source>
</evidence>
<accession>A0A371EZ18</accession>
<reference evidence="1" key="1">
    <citation type="submission" date="2018-05" db="EMBL/GenBank/DDBJ databases">
        <title>Draft genome of Mucuna pruriens seed.</title>
        <authorList>
            <person name="Nnadi N.E."/>
            <person name="Vos R."/>
            <person name="Hasami M.H."/>
            <person name="Devisetty U.K."/>
            <person name="Aguiy J.C."/>
        </authorList>
    </citation>
    <scope>NUCLEOTIDE SEQUENCE [LARGE SCALE GENOMIC DNA]</scope>
    <source>
        <strain evidence="1">JCA_2017</strain>
    </source>
</reference>
<dbReference type="EMBL" id="QJKJ01011398">
    <property type="protein sequence ID" value="RDX71278.1"/>
    <property type="molecule type" value="Genomic_DNA"/>
</dbReference>
<protein>
    <submittedName>
        <fullName evidence="1">Uncharacterized protein</fullName>
    </submittedName>
</protein>
<dbReference type="AlphaFoldDB" id="A0A371EZ18"/>
<name>A0A371EZ18_MUCPR</name>
<feature type="non-terminal residue" evidence="1">
    <location>
        <position position="1"/>
    </location>
</feature>
<evidence type="ECO:0000313" key="2">
    <source>
        <dbReference type="Proteomes" id="UP000257109"/>
    </source>
</evidence>
<gene>
    <name evidence="1" type="ORF">CR513_49401</name>
</gene>
<organism evidence="1 2">
    <name type="scientific">Mucuna pruriens</name>
    <name type="common">Velvet bean</name>
    <name type="synonym">Dolichos pruriens</name>
    <dbReference type="NCBI Taxonomy" id="157652"/>
    <lineage>
        <taxon>Eukaryota</taxon>
        <taxon>Viridiplantae</taxon>
        <taxon>Streptophyta</taxon>
        <taxon>Embryophyta</taxon>
        <taxon>Tracheophyta</taxon>
        <taxon>Spermatophyta</taxon>
        <taxon>Magnoliopsida</taxon>
        <taxon>eudicotyledons</taxon>
        <taxon>Gunneridae</taxon>
        <taxon>Pentapetalae</taxon>
        <taxon>rosids</taxon>
        <taxon>fabids</taxon>
        <taxon>Fabales</taxon>
        <taxon>Fabaceae</taxon>
        <taxon>Papilionoideae</taxon>
        <taxon>50 kb inversion clade</taxon>
        <taxon>NPAAA clade</taxon>
        <taxon>indigoferoid/millettioid clade</taxon>
        <taxon>Phaseoleae</taxon>
        <taxon>Mucuna</taxon>
    </lineage>
</organism>